<dbReference type="PANTHER" id="PTHR24321:SF8">
    <property type="entry name" value="ESTRADIOL 17-BETA-DEHYDROGENASE 8-RELATED"/>
    <property type="match status" value="1"/>
</dbReference>
<dbReference type="EMBL" id="JAGTJR010000059">
    <property type="protein sequence ID" value="KAH7025412.1"/>
    <property type="molecule type" value="Genomic_DNA"/>
</dbReference>
<dbReference type="Gene3D" id="3.40.50.720">
    <property type="entry name" value="NAD(P)-binding Rossmann-like Domain"/>
    <property type="match status" value="1"/>
</dbReference>
<comment type="caution">
    <text evidence="4">The sequence shown here is derived from an EMBL/GenBank/DDBJ whole genome shotgun (WGS) entry which is preliminary data.</text>
</comment>
<evidence type="ECO:0000256" key="1">
    <source>
        <dbReference type="ARBA" id="ARBA00006484"/>
    </source>
</evidence>
<comment type="similarity">
    <text evidence="1">Belongs to the short-chain dehydrogenases/reductases (SDR) family.</text>
</comment>
<evidence type="ECO:0000313" key="4">
    <source>
        <dbReference type="EMBL" id="KAH7025412.1"/>
    </source>
</evidence>
<reference evidence="4 5" key="1">
    <citation type="journal article" date="2021" name="Nat. Commun.">
        <title>Genetic determinants of endophytism in the Arabidopsis root mycobiome.</title>
        <authorList>
            <person name="Mesny F."/>
            <person name="Miyauchi S."/>
            <person name="Thiergart T."/>
            <person name="Pickel B."/>
            <person name="Atanasova L."/>
            <person name="Karlsson M."/>
            <person name="Huettel B."/>
            <person name="Barry K.W."/>
            <person name="Haridas S."/>
            <person name="Chen C."/>
            <person name="Bauer D."/>
            <person name="Andreopoulos W."/>
            <person name="Pangilinan J."/>
            <person name="LaButti K."/>
            <person name="Riley R."/>
            <person name="Lipzen A."/>
            <person name="Clum A."/>
            <person name="Drula E."/>
            <person name="Henrissat B."/>
            <person name="Kohler A."/>
            <person name="Grigoriev I.V."/>
            <person name="Martin F.M."/>
            <person name="Hacquard S."/>
        </authorList>
    </citation>
    <scope>NUCLEOTIDE SEQUENCE [LARGE SCALE GENOMIC DNA]</scope>
    <source>
        <strain evidence="4 5">MPI-SDFR-AT-0080</strain>
    </source>
</reference>
<feature type="region of interest" description="Disordered" evidence="3">
    <location>
        <begin position="68"/>
        <end position="88"/>
    </location>
</feature>
<proteinExistence type="inferred from homology"/>
<evidence type="ECO:0008006" key="6">
    <source>
        <dbReference type="Google" id="ProtNLM"/>
    </source>
</evidence>
<keyword evidence="2" id="KW-0560">Oxidoreductase</keyword>
<dbReference type="InterPro" id="IPR002347">
    <property type="entry name" value="SDR_fam"/>
</dbReference>
<evidence type="ECO:0000313" key="5">
    <source>
        <dbReference type="Proteomes" id="UP000774617"/>
    </source>
</evidence>
<dbReference type="PANTHER" id="PTHR24321">
    <property type="entry name" value="DEHYDROGENASES, SHORT CHAIN"/>
    <property type="match status" value="1"/>
</dbReference>
<accession>A0ABQ8FVX9</accession>
<gene>
    <name evidence="4" type="ORF">B0J12DRAFT_365020</name>
</gene>
<dbReference type="Proteomes" id="UP000774617">
    <property type="component" value="Unassembled WGS sequence"/>
</dbReference>
<sequence>MLTYPLDITNEADVNNVFADLRQRLPSGRDIDALVLSAASISAGTLALDYTPAELRARALRRTSLATATSCAPSSRRGPSKGPEARTEKVVLDVSTHSAYERYPTQALYGASKAAFTQYMRHVHAGYAHTGLRVHAYHPGGIFTEAAQAVGYSKEAVPWDDVSLPAGLAVWLASPAAAFLNGRFLLAYCDVDELVAMNDQFEKDQDLGKIVLKIKPDVCLGGSSVNIPHCGTA</sequence>
<evidence type="ECO:0000256" key="3">
    <source>
        <dbReference type="SAM" id="MobiDB-lite"/>
    </source>
</evidence>
<dbReference type="SUPFAM" id="SSF51735">
    <property type="entry name" value="NAD(P)-binding Rossmann-fold domains"/>
    <property type="match status" value="1"/>
</dbReference>
<keyword evidence="5" id="KW-1185">Reference proteome</keyword>
<protein>
    <recommendedName>
        <fullName evidence="6">Short-chain dehydrogenase/reductase SDR</fullName>
    </recommendedName>
</protein>
<organism evidence="4 5">
    <name type="scientific">Macrophomina phaseolina</name>
    <dbReference type="NCBI Taxonomy" id="35725"/>
    <lineage>
        <taxon>Eukaryota</taxon>
        <taxon>Fungi</taxon>
        <taxon>Dikarya</taxon>
        <taxon>Ascomycota</taxon>
        <taxon>Pezizomycotina</taxon>
        <taxon>Dothideomycetes</taxon>
        <taxon>Dothideomycetes incertae sedis</taxon>
        <taxon>Botryosphaeriales</taxon>
        <taxon>Botryosphaeriaceae</taxon>
        <taxon>Macrophomina</taxon>
    </lineage>
</organism>
<evidence type="ECO:0000256" key="2">
    <source>
        <dbReference type="ARBA" id="ARBA00023002"/>
    </source>
</evidence>
<dbReference type="CDD" id="cd05233">
    <property type="entry name" value="SDR_c"/>
    <property type="match status" value="1"/>
</dbReference>
<dbReference type="Pfam" id="PF13561">
    <property type="entry name" value="adh_short_C2"/>
    <property type="match status" value="1"/>
</dbReference>
<dbReference type="InterPro" id="IPR036291">
    <property type="entry name" value="NAD(P)-bd_dom_sf"/>
</dbReference>
<name>A0ABQ8FVX9_9PEZI</name>